<organism evidence="2 3">
    <name type="scientific">Bradyrhizobium canariense</name>
    <dbReference type="NCBI Taxonomy" id="255045"/>
    <lineage>
        <taxon>Bacteria</taxon>
        <taxon>Pseudomonadati</taxon>
        <taxon>Pseudomonadota</taxon>
        <taxon>Alphaproteobacteria</taxon>
        <taxon>Hyphomicrobiales</taxon>
        <taxon>Nitrobacteraceae</taxon>
        <taxon>Bradyrhizobium</taxon>
    </lineage>
</organism>
<accession>A0A1H1UNN0</accession>
<dbReference type="SUPFAM" id="SSF53850">
    <property type="entry name" value="Periplasmic binding protein-like II"/>
    <property type="match status" value="1"/>
</dbReference>
<dbReference type="Pfam" id="PF09084">
    <property type="entry name" value="NMT1"/>
    <property type="match status" value="1"/>
</dbReference>
<reference evidence="3" key="1">
    <citation type="submission" date="2016-10" db="EMBL/GenBank/DDBJ databases">
        <authorList>
            <person name="Varghese N."/>
            <person name="Submissions S."/>
        </authorList>
    </citation>
    <scope>NUCLEOTIDE SEQUENCE [LARGE SCALE GENOMIC DNA]</scope>
    <source>
        <strain evidence="3">GAS369</strain>
    </source>
</reference>
<sequence length="331" mass="36145">MNGEVRTIYPLKILVTLCLVAWVAPTRAAETLRIGLQSTGTFAWQLDVIRRHDLAASAGLDLKISEFASPDAGKLALNSGSIDIAVVDWLWVARARALGAKLLFYPYSSAVGAIMVKNDSAIHGIADLKGRVLAVAGGPLDKSWLIVQAAATRQGVDLRHEATLEYGAPPLISQKLQQGEAEASLNFWNFCASLDTQGYRRIFDVRDAEAALGLNEPVALIGYVFSEQFVADHRSAIDRFIAAAQKADDIMLRSDEEWDALRPLMHAEDDRTFKAYRDRTREGIPQRPIAAEEADARALFKVLAVTGGTELAGPSKELDPGLYYRPALRGD</sequence>
<dbReference type="EMBL" id="LT629750">
    <property type="protein sequence ID" value="SDS73449.1"/>
    <property type="molecule type" value="Genomic_DNA"/>
</dbReference>
<protein>
    <submittedName>
        <fullName evidence="2">NitT/TauT family transport system substrate-binding protein</fullName>
    </submittedName>
</protein>
<evidence type="ECO:0000259" key="1">
    <source>
        <dbReference type="Pfam" id="PF09084"/>
    </source>
</evidence>
<keyword evidence="3" id="KW-1185">Reference proteome</keyword>
<evidence type="ECO:0000313" key="2">
    <source>
        <dbReference type="EMBL" id="SDS73449.1"/>
    </source>
</evidence>
<dbReference type="AlphaFoldDB" id="A0A1H1UNN0"/>
<dbReference type="Gene3D" id="3.40.190.10">
    <property type="entry name" value="Periplasmic binding protein-like II"/>
    <property type="match status" value="2"/>
</dbReference>
<feature type="domain" description="SsuA/THI5-like" evidence="1">
    <location>
        <begin position="57"/>
        <end position="253"/>
    </location>
</feature>
<evidence type="ECO:0000313" key="3">
    <source>
        <dbReference type="Proteomes" id="UP000243904"/>
    </source>
</evidence>
<gene>
    <name evidence="2" type="ORF">SAMN05444158_3013</name>
</gene>
<dbReference type="PANTHER" id="PTHR30024">
    <property type="entry name" value="ALIPHATIC SULFONATES-BINDING PROTEIN-RELATED"/>
    <property type="match status" value="1"/>
</dbReference>
<proteinExistence type="predicted"/>
<dbReference type="PANTHER" id="PTHR30024:SF48">
    <property type="entry name" value="ABC TRANSPORTER SUBSTRATE-BINDING PROTEIN"/>
    <property type="match status" value="1"/>
</dbReference>
<dbReference type="Proteomes" id="UP000243904">
    <property type="component" value="Chromosome I"/>
</dbReference>
<name>A0A1H1UNN0_9BRAD</name>
<dbReference type="InterPro" id="IPR015168">
    <property type="entry name" value="SsuA/THI5"/>
</dbReference>